<evidence type="ECO:0000256" key="1">
    <source>
        <dbReference type="ARBA" id="ARBA00022448"/>
    </source>
</evidence>
<dbReference type="AlphaFoldDB" id="A0A7X1KSG4"/>
<comment type="caution">
    <text evidence="3">The sequence shown here is derived from an EMBL/GenBank/DDBJ whole genome shotgun (WGS) entry which is preliminary data.</text>
</comment>
<dbReference type="Pfam" id="PF06635">
    <property type="entry name" value="T3SS_SCTL"/>
    <property type="match status" value="1"/>
</dbReference>
<dbReference type="Proteomes" id="UP000546173">
    <property type="component" value="Unassembled WGS sequence"/>
</dbReference>
<evidence type="ECO:0000256" key="2">
    <source>
        <dbReference type="ARBA" id="ARBA00022927"/>
    </source>
</evidence>
<evidence type="ECO:0000313" key="3">
    <source>
        <dbReference type="EMBL" id="MBC2677716.1"/>
    </source>
</evidence>
<dbReference type="GO" id="GO:0005829">
    <property type="term" value="C:cytosol"/>
    <property type="evidence" value="ECO:0007669"/>
    <property type="project" value="TreeGrafter"/>
</dbReference>
<keyword evidence="1" id="KW-0813">Transport</keyword>
<evidence type="ECO:0008006" key="5">
    <source>
        <dbReference type="Google" id="ProtNLM"/>
    </source>
</evidence>
<reference evidence="3 4" key="1">
    <citation type="submission" date="2020-08" db="EMBL/GenBank/DDBJ databases">
        <title>Pseudomonas sp. nov.</title>
        <authorList>
            <person name="Gieschler S."/>
            <person name="Fiedler G."/>
            <person name="Brinks E."/>
            <person name="Boehnlein C."/>
            <person name="Franz C.M.A.P."/>
            <person name="Kabisch J."/>
        </authorList>
    </citation>
    <scope>NUCLEOTIDE SEQUENCE [LARGE SCALE GENOMIC DNA]</scope>
    <source>
        <strain evidence="3 4">MBT-2</strain>
    </source>
</reference>
<dbReference type="GO" id="GO:0015031">
    <property type="term" value="P:protein transport"/>
    <property type="evidence" value="ECO:0007669"/>
    <property type="project" value="UniProtKB-KW"/>
</dbReference>
<dbReference type="InterPro" id="IPR051472">
    <property type="entry name" value="T3SS_Stator/FliH"/>
</dbReference>
<sequence>MSEASPLPTPGRRIVRADEAAHWIDGQRYLQNAREQARHLLELAERQAQDLRTAARAEGLAEGQAAAGRQLVETAAAVERYLATVQVQLAELSLTLVRQVLDDLDAAPLIAQLCQRALHDFRDQQQLTLRVPPAQLAPVTSLLDGLLGVVQVQIQVQGDASLGPRQATLSSPAALVDLDVDEQLRGLRFALGLPAAPASSGAAR</sequence>
<dbReference type="InterPro" id="IPR010586">
    <property type="entry name" value="T3SS_stator_protein"/>
</dbReference>
<dbReference type="PANTHER" id="PTHR34982">
    <property type="entry name" value="YOP PROTEINS TRANSLOCATION PROTEIN L"/>
    <property type="match status" value="1"/>
</dbReference>
<gene>
    <name evidence="3" type="ORF">H7993_04850</name>
</gene>
<keyword evidence="4" id="KW-1185">Reference proteome</keyword>
<name>A0A7X1KSG4_9PSED</name>
<evidence type="ECO:0000313" key="4">
    <source>
        <dbReference type="Proteomes" id="UP000546173"/>
    </source>
</evidence>
<organism evidence="3 4">
    <name type="scientific">Pseudomonas baltica</name>
    <dbReference type="NCBI Taxonomy" id="2762576"/>
    <lineage>
        <taxon>Bacteria</taxon>
        <taxon>Pseudomonadati</taxon>
        <taxon>Pseudomonadota</taxon>
        <taxon>Gammaproteobacteria</taxon>
        <taxon>Pseudomonadales</taxon>
        <taxon>Pseudomonadaceae</taxon>
        <taxon>Pseudomonas</taxon>
    </lineage>
</organism>
<dbReference type="PANTHER" id="PTHR34982:SF1">
    <property type="entry name" value="FLAGELLAR ASSEMBLY PROTEIN FLIH"/>
    <property type="match status" value="1"/>
</dbReference>
<accession>A0A7X1KSG4</accession>
<protein>
    <recommendedName>
        <fullName evidence="5">HrpE/YscL family type III secretion apparatus protein</fullName>
    </recommendedName>
</protein>
<dbReference type="EMBL" id="JACMYH010000001">
    <property type="protein sequence ID" value="MBC2677716.1"/>
    <property type="molecule type" value="Genomic_DNA"/>
</dbReference>
<dbReference type="RefSeq" id="WP_185793644.1">
    <property type="nucleotide sequence ID" value="NZ_JACMYH010000001.1"/>
</dbReference>
<keyword evidence="2" id="KW-0653">Protein transport</keyword>
<proteinExistence type="predicted"/>